<reference evidence="2 3" key="1">
    <citation type="submission" date="2012-03" db="EMBL/GenBank/DDBJ databases">
        <title>The Genome Sequence of Bartonella alsatica IBS 382.</title>
        <authorList>
            <consortium name="The Broad Institute Genome Sequencing Platform"/>
            <consortium name="The Broad Institute Genome Sequencing Center for Infectious Disease"/>
            <person name="Feldgarden M."/>
            <person name="Kirby J."/>
            <person name="Kosoy M."/>
            <person name="Birtles R."/>
            <person name="Probert W.S."/>
            <person name="Chiaraviglio L."/>
            <person name="Young S.K."/>
            <person name="Zeng Q."/>
            <person name="Gargeya S."/>
            <person name="Fitzgerald M."/>
            <person name="Haas B."/>
            <person name="Abouelleil A."/>
            <person name="Alvarado L."/>
            <person name="Arachchi H.M."/>
            <person name="Berlin A."/>
            <person name="Chapman S.B."/>
            <person name="Gearin G."/>
            <person name="Goldberg J."/>
            <person name="Griggs A."/>
            <person name="Gujja S."/>
            <person name="Hansen M."/>
            <person name="Heiman D."/>
            <person name="Howarth C."/>
            <person name="Larimer J."/>
            <person name="Lui A."/>
            <person name="MacDonald P.J.P."/>
            <person name="McCowen C."/>
            <person name="Montmayeur A."/>
            <person name="Murphy C."/>
            <person name="Neiman D."/>
            <person name="Pearson M."/>
            <person name="Priest M."/>
            <person name="Roberts A."/>
            <person name="Saif S."/>
            <person name="Shea T."/>
            <person name="Sisk P."/>
            <person name="Stolte C."/>
            <person name="Sykes S."/>
            <person name="Wortman J."/>
            <person name="Nusbaum C."/>
            <person name="Birren B."/>
        </authorList>
    </citation>
    <scope>NUCLEOTIDE SEQUENCE [LARGE SCALE GENOMIC DNA]</scope>
    <source>
        <strain evidence="2 3">IBS 382</strain>
    </source>
</reference>
<evidence type="ECO:0000313" key="3">
    <source>
        <dbReference type="Proteomes" id="UP000008761"/>
    </source>
</evidence>
<name>J1ISG4_9HYPH</name>
<dbReference type="HOGENOM" id="CLU_2858621_0_0_5"/>
<comment type="caution">
    <text evidence="2">The sequence shown here is derived from an EMBL/GenBank/DDBJ whole genome shotgun (WGS) entry which is preliminary data.</text>
</comment>
<protein>
    <submittedName>
        <fullName evidence="2">Uncharacterized protein</fullName>
    </submittedName>
</protein>
<feature type="compositionally biased region" description="Basic and acidic residues" evidence="1">
    <location>
        <begin position="1"/>
        <end position="22"/>
    </location>
</feature>
<proteinExistence type="predicted"/>
<evidence type="ECO:0000313" key="2">
    <source>
        <dbReference type="EMBL" id="EJF74462.1"/>
    </source>
</evidence>
<dbReference type="AlphaFoldDB" id="J1ISG4"/>
<evidence type="ECO:0000256" key="1">
    <source>
        <dbReference type="SAM" id="MobiDB-lite"/>
    </source>
</evidence>
<gene>
    <name evidence="2" type="ORF">MEC_00986</name>
</gene>
<feature type="region of interest" description="Disordered" evidence="1">
    <location>
        <begin position="1"/>
        <end position="23"/>
    </location>
</feature>
<organism evidence="2 3">
    <name type="scientific">Bartonella alsatica IBS 382</name>
    <dbReference type="NCBI Taxonomy" id="1094551"/>
    <lineage>
        <taxon>Bacteria</taxon>
        <taxon>Pseudomonadati</taxon>
        <taxon>Pseudomonadota</taxon>
        <taxon>Alphaproteobacteria</taxon>
        <taxon>Hyphomicrobiales</taxon>
        <taxon>Bartonellaceae</taxon>
        <taxon>Bartonella</taxon>
    </lineage>
</organism>
<dbReference type="eggNOG" id="COG5283">
    <property type="taxonomic scope" value="Bacteria"/>
</dbReference>
<dbReference type="PATRIC" id="fig|1094551.3.peg.1080"/>
<dbReference type="Proteomes" id="UP000008761">
    <property type="component" value="Unassembled WGS sequence"/>
</dbReference>
<dbReference type="RefSeq" id="WP_005866274.1">
    <property type="nucleotide sequence ID" value="NZ_JH725020.1"/>
</dbReference>
<sequence>MQFADADHVNPLGREQREKDRSTITYNQNVTIHINGTHDPVATGRAVAHTIQRAHANALHEGTE</sequence>
<accession>J1ISG4</accession>
<dbReference type="EMBL" id="AIME01000006">
    <property type="protein sequence ID" value="EJF74462.1"/>
    <property type="molecule type" value="Genomic_DNA"/>
</dbReference>